<accession>A0A0D8YB83</accession>
<feature type="region of interest" description="Disordered" evidence="5">
    <location>
        <begin position="365"/>
        <end position="412"/>
    </location>
</feature>
<reference evidence="6 7" key="1">
    <citation type="submission" date="2013-11" db="EMBL/GenBank/DDBJ databases">
        <title>Draft genome of the bovine lungworm Dictyocaulus viviparus.</title>
        <authorList>
            <person name="Mitreva M."/>
        </authorList>
    </citation>
    <scope>NUCLEOTIDE SEQUENCE [LARGE SCALE GENOMIC DNA]</scope>
    <source>
        <strain evidence="6 7">HannoverDv2000</strain>
    </source>
</reference>
<evidence type="ECO:0000256" key="1">
    <source>
        <dbReference type="ARBA" id="ARBA00022574"/>
    </source>
</evidence>
<dbReference type="SMART" id="SM00320">
    <property type="entry name" value="WD40"/>
    <property type="match status" value="2"/>
</dbReference>
<evidence type="ECO:0000313" key="6">
    <source>
        <dbReference type="EMBL" id="KJH51811.1"/>
    </source>
</evidence>
<evidence type="ECO:0000256" key="3">
    <source>
        <dbReference type="PROSITE-ProRule" id="PRU00221"/>
    </source>
</evidence>
<feature type="repeat" description="WD" evidence="3">
    <location>
        <begin position="54"/>
        <end position="88"/>
    </location>
</feature>
<evidence type="ECO:0000256" key="2">
    <source>
        <dbReference type="ARBA" id="ARBA00022737"/>
    </source>
</evidence>
<dbReference type="AlphaFoldDB" id="A0A0D8YB83"/>
<evidence type="ECO:0000313" key="7">
    <source>
        <dbReference type="Proteomes" id="UP000053766"/>
    </source>
</evidence>
<evidence type="ECO:0000256" key="4">
    <source>
        <dbReference type="RuleBase" id="RU280818"/>
    </source>
</evidence>
<dbReference type="InterPro" id="IPR001680">
    <property type="entry name" value="WD40_rpt"/>
</dbReference>
<dbReference type="EMBL" id="KN716176">
    <property type="protein sequence ID" value="KJH51811.1"/>
    <property type="molecule type" value="Genomic_DNA"/>
</dbReference>
<dbReference type="Gene3D" id="2.130.10.10">
    <property type="entry name" value="YVTN repeat-like/Quinoprotein amine dehydrogenase"/>
    <property type="match status" value="1"/>
</dbReference>
<protein>
    <recommendedName>
        <fullName evidence="4">Coronin</fullName>
    </recommendedName>
</protein>
<dbReference type="InterPro" id="IPR036322">
    <property type="entry name" value="WD40_repeat_dom_sf"/>
</dbReference>
<dbReference type="InterPro" id="IPR019775">
    <property type="entry name" value="WD40_repeat_CS"/>
</dbReference>
<comment type="similarity">
    <text evidence="4">Belongs to the WD repeat coronin family.</text>
</comment>
<sequence length="487" mass="54806">MATFRHIFTQPTQRVEWLNWGAGHGSNVIANPKFVAVGLQEAYGKRNHLGLARLQDHKDYVTDIKWNHFNDNVLASCSADCSIKIWHVTDELKAQCVRTLERHSRRVEQVEWHTTVDNVVLSAGSDCRILLWDVEVDAVICEVIFISAQRLITFGNTRINRRQFAIYSTLSLNSPLATIDIDGSSGQLCPIFDYDLNILYVSGKGDLTFRLYELINNSPYVIYLTECQQTSPHTCVCTISKRALNLTEAEVMRIYRLHPESLLIQPISFIVPRKTGHFHPELYPPTRGPTPASSLAEWRAGLDVMPVLLHLRPVTRPDYRSVTEREDCEEITKLVTVKQKVQNERMISLDSEPEKKSAAEYPAVIPLQSPVQSQKNNGSVSKESNNTTNNEQLFDQQRRPIDEPISDDSNPFKQYYQTNEIRDDLEGKESCLCGDVSVASTSTCQAIRNAAAEDVGAPDTDIPKSSGSLKNNGFSNLYTEDLSTAES</sequence>
<evidence type="ECO:0000256" key="5">
    <source>
        <dbReference type="SAM" id="MobiDB-lite"/>
    </source>
</evidence>
<gene>
    <name evidence="6" type="ORF">DICVIV_02002</name>
</gene>
<dbReference type="PROSITE" id="PS50082">
    <property type="entry name" value="WD_REPEATS_2"/>
    <property type="match status" value="2"/>
</dbReference>
<keyword evidence="1 3" id="KW-0853">WD repeat</keyword>
<feature type="compositionally biased region" description="Polar residues" evidence="5">
    <location>
        <begin position="369"/>
        <end position="395"/>
    </location>
</feature>
<dbReference type="PROSITE" id="PS50294">
    <property type="entry name" value="WD_REPEATS_REGION"/>
    <property type="match status" value="2"/>
</dbReference>
<name>A0A0D8YB83_DICVI</name>
<proteinExistence type="inferred from homology"/>
<dbReference type="InterPro" id="IPR015943">
    <property type="entry name" value="WD40/YVTN_repeat-like_dom_sf"/>
</dbReference>
<reference evidence="7" key="2">
    <citation type="journal article" date="2016" name="Sci. Rep.">
        <title>Dictyocaulus viviparus genome, variome and transcriptome elucidate lungworm biology and support future intervention.</title>
        <authorList>
            <person name="McNulty S.N."/>
            <person name="Strube C."/>
            <person name="Rosa B.A."/>
            <person name="Martin J.C."/>
            <person name="Tyagi R."/>
            <person name="Choi Y.J."/>
            <person name="Wang Q."/>
            <person name="Hallsworth Pepin K."/>
            <person name="Zhang X."/>
            <person name="Ozersky P."/>
            <person name="Wilson R.K."/>
            <person name="Sternberg P.W."/>
            <person name="Gasser R.B."/>
            <person name="Mitreva M."/>
        </authorList>
    </citation>
    <scope>NUCLEOTIDE SEQUENCE [LARGE SCALE GENOMIC DNA]</scope>
    <source>
        <strain evidence="7">HannoverDv2000</strain>
    </source>
</reference>
<dbReference type="Proteomes" id="UP000053766">
    <property type="component" value="Unassembled WGS sequence"/>
</dbReference>
<feature type="region of interest" description="Disordered" evidence="5">
    <location>
        <begin position="454"/>
        <end position="487"/>
    </location>
</feature>
<dbReference type="Pfam" id="PF16300">
    <property type="entry name" value="WD40_4"/>
    <property type="match status" value="1"/>
</dbReference>
<dbReference type="OrthoDB" id="1850764at2759"/>
<keyword evidence="2 4" id="KW-0677">Repeat</keyword>
<dbReference type="Pfam" id="PF00400">
    <property type="entry name" value="WD40"/>
    <property type="match status" value="2"/>
</dbReference>
<dbReference type="PROSITE" id="PS00678">
    <property type="entry name" value="WD_REPEATS_1"/>
    <property type="match status" value="1"/>
</dbReference>
<dbReference type="SUPFAM" id="SSF50978">
    <property type="entry name" value="WD40 repeat-like"/>
    <property type="match status" value="1"/>
</dbReference>
<feature type="compositionally biased region" description="Polar residues" evidence="5">
    <location>
        <begin position="463"/>
        <end position="487"/>
    </location>
</feature>
<dbReference type="PANTHER" id="PTHR10856">
    <property type="entry name" value="CORONIN"/>
    <property type="match status" value="1"/>
</dbReference>
<organism evidence="6 7">
    <name type="scientific">Dictyocaulus viviparus</name>
    <name type="common">Bovine lungworm</name>
    <dbReference type="NCBI Taxonomy" id="29172"/>
    <lineage>
        <taxon>Eukaryota</taxon>
        <taxon>Metazoa</taxon>
        <taxon>Ecdysozoa</taxon>
        <taxon>Nematoda</taxon>
        <taxon>Chromadorea</taxon>
        <taxon>Rhabditida</taxon>
        <taxon>Rhabditina</taxon>
        <taxon>Rhabditomorpha</taxon>
        <taxon>Strongyloidea</taxon>
        <taxon>Metastrongylidae</taxon>
        <taxon>Dictyocaulus</taxon>
    </lineage>
</organism>
<dbReference type="InterPro" id="IPR015505">
    <property type="entry name" value="Coronin"/>
</dbReference>
<keyword evidence="7" id="KW-1185">Reference proteome</keyword>
<dbReference type="STRING" id="29172.A0A0D8YB83"/>
<feature type="repeat" description="WD" evidence="3">
    <location>
        <begin position="100"/>
        <end position="135"/>
    </location>
</feature>
<dbReference type="SMART" id="SM01167">
    <property type="entry name" value="DUF1900"/>
    <property type="match status" value="1"/>
</dbReference>